<reference evidence="2 3" key="1">
    <citation type="submission" date="2024-02" db="EMBL/GenBank/DDBJ databases">
        <title>de novo genome assembly of Solanum bulbocastanum strain 11H21.</title>
        <authorList>
            <person name="Hosaka A.J."/>
        </authorList>
    </citation>
    <scope>NUCLEOTIDE SEQUENCE [LARGE SCALE GENOMIC DNA]</scope>
    <source>
        <tissue evidence="2">Young leaves</tissue>
    </source>
</reference>
<dbReference type="Proteomes" id="UP001371456">
    <property type="component" value="Unassembled WGS sequence"/>
</dbReference>
<sequence>MADPRQYYPNYCQPVDASSTSRSLPPQRYEDLPLQAIRRP</sequence>
<keyword evidence="3" id="KW-1185">Reference proteome</keyword>
<feature type="region of interest" description="Disordered" evidence="1">
    <location>
        <begin position="1"/>
        <end position="40"/>
    </location>
</feature>
<evidence type="ECO:0000256" key="1">
    <source>
        <dbReference type="SAM" id="MobiDB-lite"/>
    </source>
</evidence>
<protein>
    <submittedName>
        <fullName evidence="2">Uncharacterized protein</fullName>
    </submittedName>
</protein>
<name>A0AAN8TTZ4_SOLBU</name>
<organism evidence="2 3">
    <name type="scientific">Solanum bulbocastanum</name>
    <name type="common">Wild potato</name>
    <dbReference type="NCBI Taxonomy" id="147425"/>
    <lineage>
        <taxon>Eukaryota</taxon>
        <taxon>Viridiplantae</taxon>
        <taxon>Streptophyta</taxon>
        <taxon>Embryophyta</taxon>
        <taxon>Tracheophyta</taxon>
        <taxon>Spermatophyta</taxon>
        <taxon>Magnoliopsida</taxon>
        <taxon>eudicotyledons</taxon>
        <taxon>Gunneridae</taxon>
        <taxon>Pentapetalae</taxon>
        <taxon>asterids</taxon>
        <taxon>lamiids</taxon>
        <taxon>Solanales</taxon>
        <taxon>Solanaceae</taxon>
        <taxon>Solanoideae</taxon>
        <taxon>Solaneae</taxon>
        <taxon>Solanum</taxon>
    </lineage>
</organism>
<comment type="caution">
    <text evidence="2">The sequence shown here is derived from an EMBL/GenBank/DDBJ whole genome shotgun (WGS) entry which is preliminary data.</text>
</comment>
<proteinExistence type="predicted"/>
<dbReference type="EMBL" id="JBANQN010000003">
    <property type="protein sequence ID" value="KAK6793970.1"/>
    <property type="molecule type" value="Genomic_DNA"/>
</dbReference>
<accession>A0AAN8TTZ4</accession>
<gene>
    <name evidence="2" type="ORF">RDI58_007423</name>
</gene>
<evidence type="ECO:0000313" key="2">
    <source>
        <dbReference type="EMBL" id="KAK6793970.1"/>
    </source>
</evidence>
<dbReference type="AlphaFoldDB" id="A0AAN8TTZ4"/>
<evidence type="ECO:0000313" key="3">
    <source>
        <dbReference type="Proteomes" id="UP001371456"/>
    </source>
</evidence>